<keyword evidence="3" id="KW-1185">Reference proteome</keyword>
<dbReference type="Proteomes" id="UP001374535">
    <property type="component" value="Chromosome 7"/>
</dbReference>
<accession>A0AAQ3RSG0</accession>
<dbReference type="InterPro" id="IPR058594">
    <property type="entry name" value="PB1-like_dom_pln"/>
</dbReference>
<name>A0AAQ3RSG0_VIGMU</name>
<proteinExistence type="predicted"/>
<protein>
    <recommendedName>
        <fullName evidence="1">PB1-like domain-containing protein</fullName>
    </recommendedName>
</protein>
<gene>
    <name evidence="2" type="ORF">V8G54_023690</name>
</gene>
<evidence type="ECO:0000313" key="3">
    <source>
        <dbReference type="Proteomes" id="UP001374535"/>
    </source>
</evidence>
<feature type="domain" description="PB1-like" evidence="1">
    <location>
        <begin position="38"/>
        <end position="122"/>
    </location>
</feature>
<organism evidence="2 3">
    <name type="scientific">Vigna mungo</name>
    <name type="common">Black gram</name>
    <name type="synonym">Phaseolus mungo</name>
    <dbReference type="NCBI Taxonomy" id="3915"/>
    <lineage>
        <taxon>Eukaryota</taxon>
        <taxon>Viridiplantae</taxon>
        <taxon>Streptophyta</taxon>
        <taxon>Embryophyta</taxon>
        <taxon>Tracheophyta</taxon>
        <taxon>Spermatophyta</taxon>
        <taxon>Magnoliopsida</taxon>
        <taxon>eudicotyledons</taxon>
        <taxon>Gunneridae</taxon>
        <taxon>Pentapetalae</taxon>
        <taxon>rosids</taxon>
        <taxon>fabids</taxon>
        <taxon>Fabales</taxon>
        <taxon>Fabaceae</taxon>
        <taxon>Papilionoideae</taxon>
        <taxon>50 kb inversion clade</taxon>
        <taxon>NPAAA clade</taxon>
        <taxon>indigoferoid/millettioid clade</taxon>
        <taxon>Phaseoleae</taxon>
        <taxon>Vigna</taxon>
    </lineage>
</organism>
<dbReference type="Pfam" id="PF26130">
    <property type="entry name" value="PB1-like"/>
    <property type="match status" value="1"/>
</dbReference>
<dbReference type="EMBL" id="CP144694">
    <property type="protein sequence ID" value="WVZ02884.1"/>
    <property type="molecule type" value="Genomic_DNA"/>
</dbReference>
<dbReference type="AlphaFoldDB" id="A0AAQ3RSG0"/>
<sequence>MRRVHRDFGCRGWALECGRESRLRCMCPLSGWSGICWKHIQVVIHHGGIFVNEGCLKYEGETETMYFDPDIWSYFVVVSVVKSLGYDGFKELWLEALIDDVGAMQMVTLAHLNGRVHLYVVHIVSQPDVIHMIEYKVDEGGEEVAPLGEGIKEGGEGAQLAEGIEDGGVRANGERIKVVVGEVEEVDGEAERIEVEEVAGEAKRTTAYELQQERIEAEEVHGEDDRIATYEFQQERIEAKEVEAEQVHVEADKVKVLDGDIC</sequence>
<reference evidence="2 3" key="1">
    <citation type="journal article" date="2023" name="Life. Sci Alliance">
        <title>Evolutionary insights into 3D genome organization and epigenetic landscape of Vigna mungo.</title>
        <authorList>
            <person name="Junaid A."/>
            <person name="Singh B."/>
            <person name="Bhatia S."/>
        </authorList>
    </citation>
    <scope>NUCLEOTIDE SEQUENCE [LARGE SCALE GENOMIC DNA]</scope>
    <source>
        <strain evidence="2">Urdbean</strain>
    </source>
</reference>
<evidence type="ECO:0000259" key="1">
    <source>
        <dbReference type="Pfam" id="PF26130"/>
    </source>
</evidence>
<evidence type="ECO:0000313" key="2">
    <source>
        <dbReference type="EMBL" id="WVZ02884.1"/>
    </source>
</evidence>